<feature type="coiled-coil region" evidence="1">
    <location>
        <begin position="103"/>
        <end position="149"/>
    </location>
</feature>
<feature type="region of interest" description="Disordered" evidence="2">
    <location>
        <begin position="35"/>
        <end position="100"/>
    </location>
</feature>
<name>A0A699KJQ8_TANCI</name>
<evidence type="ECO:0000256" key="2">
    <source>
        <dbReference type="SAM" id="MobiDB-lite"/>
    </source>
</evidence>
<gene>
    <name evidence="3" type="ORF">Tci_669031</name>
</gene>
<evidence type="ECO:0000256" key="1">
    <source>
        <dbReference type="SAM" id="Coils"/>
    </source>
</evidence>
<evidence type="ECO:0000313" key="3">
    <source>
        <dbReference type="EMBL" id="GFA97059.1"/>
    </source>
</evidence>
<keyword evidence="1" id="KW-0175">Coiled coil</keyword>
<accession>A0A699KJQ8</accession>
<protein>
    <submittedName>
        <fullName evidence="3">Uncharacterized protein</fullName>
    </submittedName>
</protein>
<reference evidence="3" key="1">
    <citation type="journal article" date="2019" name="Sci. Rep.">
        <title>Draft genome of Tanacetum cinerariifolium, the natural source of mosquito coil.</title>
        <authorList>
            <person name="Yamashiro T."/>
            <person name="Shiraishi A."/>
            <person name="Satake H."/>
            <person name="Nakayama K."/>
        </authorList>
    </citation>
    <scope>NUCLEOTIDE SEQUENCE</scope>
</reference>
<dbReference type="EMBL" id="BKCJ010524628">
    <property type="protein sequence ID" value="GFA97059.1"/>
    <property type="molecule type" value="Genomic_DNA"/>
</dbReference>
<dbReference type="AlphaFoldDB" id="A0A699KJQ8"/>
<feature type="compositionally biased region" description="Low complexity" evidence="2">
    <location>
        <begin position="74"/>
        <end position="94"/>
    </location>
</feature>
<comment type="caution">
    <text evidence="3">The sequence shown here is derived from an EMBL/GenBank/DDBJ whole genome shotgun (WGS) entry which is preliminary data.</text>
</comment>
<sequence length="152" mass="16795">MRRVGKGFSGLDTPLFDGMLVPRQVKDDDVADDVANVVADAEPTPPLPTHATTPPHQQELIPSTSQVAPTLPLSSHQSPIAQPSSPPQQQQPLQTTDISMDLHNTLLETCINLTKRVENLEQDKIAQALKRLKQRVRKLKKKTKLKASRLTD</sequence>
<proteinExistence type="predicted"/>
<organism evidence="3">
    <name type="scientific">Tanacetum cinerariifolium</name>
    <name type="common">Dalmatian daisy</name>
    <name type="synonym">Chrysanthemum cinerariifolium</name>
    <dbReference type="NCBI Taxonomy" id="118510"/>
    <lineage>
        <taxon>Eukaryota</taxon>
        <taxon>Viridiplantae</taxon>
        <taxon>Streptophyta</taxon>
        <taxon>Embryophyta</taxon>
        <taxon>Tracheophyta</taxon>
        <taxon>Spermatophyta</taxon>
        <taxon>Magnoliopsida</taxon>
        <taxon>eudicotyledons</taxon>
        <taxon>Gunneridae</taxon>
        <taxon>Pentapetalae</taxon>
        <taxon>asterids</taxon>
        <taxon>campanulids</taxon>
        <taxon>Asterales</taxon>
        <taxon>Asteraceae</taxon>
        <taxon>Asteroideae</taxon>
        <taxon>Anthemideae</taxon>
        <taxon>Anthemidinae</taxon>
        <taxon>Tanacetum</taxon>
    </lineage>
</organism>